<sequence length="164" mass="18038">AKSGDVGMLLLCPGYVRLALVVPKEVSGRLGEKLSIRCWYPRGYESYPKYWCRGASRDSCHKVAATAEPVTARPRGRLAATDLHVFCVLLLTVERLAEQDAGTYWCGIERLGRDLMEPVTVTVLPGEFSLTTALAEWTLTVSTVANGTEFPNTTSVATQDTRWV</sequence>
<organism evidence="5 6">
    <name type="scientific">Nothoprocta perdicaria</name>
    <name type="common">Chilean tinamou</name>
    <name type="synonym">Crypturus perdicarius</name>
    <dbReference type="NCBI Taxonomy" id="30464"/>
    <lineage>
        <taxon>Eukaryota</taxon>
        <taxon>Metazoa</taxon>
        <taxon>Chordata</taxon>
        <taxon>Craniata</taxon>
        <taxon>Vertebrata</taxon>
        <taxon>Euteleostomi</taxon>
        <taxon>Archelosauria</taxon>
        <taxon>Archosauria</taxon>
        <taxon>Dinosauria</taxon>
        <taxon>Saurischia</taxon>
        <taxon>Theropoda</taxon>
        <taxon>Coelurosauria</taxon>
        <taxon>Aves</taxon>
        <taxon>Palaeognathae</taxon>
        <taxon>Tinamiformes</taxon>
        <taxon>Tinamidae</taxon>
        <taxon>Nothoprocta</taxon>
    </lineage>
</organism>
<comment type="subcellular location">
    <subcellularLocation>
        <location evidence="1">Membrane</location>
    </subcellularLocation>
</comment>
<dbReference type="SUPFAM" id="SSF48726">
    <property type="entry name" value="Immunoglobulin"/>
    <property type="match status" value="1"/>
</dbReference>
<reference evidence="5" key="1">
    <citation type="submission" date="2025-08" db="UniProtKB">
        <authorList>
            <consortium name="Ensembl"/>
        </authorList>
    </citation>
    <scope>IDENTIFICATION</scope>
</reference>
<accession>A0A8C6YWN1</accession>
<dbReference type="CDD" id="cd05716">
    <property type="entry name" value="IgV_pIgR_like"/>
    <property type="match status" value="1"/>
</dbReference>
<evidence type="ECO:0000256" key="2">
    <source>
        <dbReference type="ARBA" id="ARBA00022692"/>
    </source>
</evidence>
<dbReference type="AlphaFoldDB" id="A0A8C6YWN1"/>
<name>A0A8C6YWN1_NOTPE</name>
<dbReference type="InterPro" id="IPR050671">
    <property type="entry name" value="CD300_family_receptors"/>
</dbReference>
<keyword evidence="3" id="KW-0472">Membrane</keyword>
<dbReference type="GO" id="GO:0005886">
    <property type="term" value="C:plasma membrane"/>
    <property type="evidence" value="ECO:0007669"/>
    <property type="project" value="TreeGrafter"/>
</dbReference>
<reference evidence="5" key="2">
    <citation type="submission" date="2025-09" db="UniProtKB">
        <authorList>
            <consortium name="Ensembl"/>
        </authorList>
    </citation>
    <scope>IDENTIFICATION</scope>
</reference>
<proteinExistence type="predicted"/>
<protein>
    <recommendedName>
        <fullName evidence="4">Ig-like domain-containing protein</fullName>
    </recommendedName>
</protein>
<keyword evidence="6" id="KW-1185">Reference proteome</keyword>
<evidence type="ECO:0000313" key="5">
    <source>
        <dbReference type="Ensembl" id="ENSNPEP00000006490.1"/>
    </source>
</evidence>
<dbReference type="PANTHER" id="PTHR11860">
    <property type="entry name" value="POLYMERIC-IMMUNOGLOBULIN RECEPTOR"/>
    <property type="match status" value="1"/>
</dbReference>
<dbReference type="SMART" id="SM00409">
    <property type="entry name" value="IG"/>
    <property type="match status" value="1"/>
</dbReference>
<dbReference type="Proteomes" id="UP000694420">
    <property type="component" value="Unplaced"/>
</dbReference>
<dbReference type="InterPro" id="IPR013106">
    <property type="entry name" value="Ig_V-set"/>
</dbReference>
<dbReference type="Ensembl" id="ENSNPET00000006648.1">
    <property type="protein sequence ID" value="ENSNPEP00000006490.1"/>
    <property type="gene ID" value="ENSNPEG00000004907.1"/>
</dbReference>
<dbReference type="Pfam" id="PF07686">
    <property type="entry name" value="V-set"/>
    <property type="match status" value="1"/>
</dbReference>
<dbReference type="PROSITE" id="PS50835">
    <property type="entry name" value="IG_LIKE"/>
    <property type="match status" value="1"/>
</dbReference>
<dbReference type="PANTHER" id="PTHR11860:SF87">
    <property type="entry name" value="CMRF35-LIKE MOLECULE 8"/>
    <property type="match status" value="1"/>
</dbReference>
<dbReference type="Gene3D" id="2.60.40.10">
    <property type="entry name" value="Immunoglobulins"/>
    <property type="match status" value="1"/>
</dbReference>
<evidence type="ECO:0000259" key="4">
    <source>
        <dbReference type="PROSITE" id="PS50835"/>
    </source>
</evidence>
<dbReference type="InterPro" id="IPR013783">
    <property type="entry name" value="Ig-like_fold"/>
</dbReference>
<dbReference type="InterPro" id="IPR007110">
    <property type="entry name" value="Ig-like_dom"/>
</dbReference>
<evidence type="ECO:0000313" key="6">
    <source>
        <dbReference type="Proteomes" id="UP000694420"/>
    </source>
</evidence>
<dbReference type="InterPro" id="IPR036179">
    <property type="entry name" value="Ig-like_dom_sf"/>
</dbReference>
<dbReference type="InterPro" id="IPR003599">
    <property type="entry name" value="Ig_sub"/>
</dbReference>
<evidence type="ECO:0000256" key="1">
    <source>
        <dbReference type="ARBA" id="ARBA00004370"/>
    </source>
</evidence>
<keyword evidence="2" id="KW-0812">Transmembrane</keyword>
<feature type="domain" description="Ig-like" evidence="4">
    <location>
        <begin position="13"/>
        <end position="122"/>
    </location>
</feature>
<evidence type="ECO:0000256" key="3">
    <source>
        <dbReference type="ARBA" id="ARBA00023136"/>
    </source>
</evidence>
<dbReference type="GO" id="GO:0004888">
    <property type="term" value="F:transmembrane signaling receptor activity"/>
    <property type="evidence" value="ECO:0007669"/>
    <property type="project" value="TreeGrafter"/>
</dbReference>